<name>A0A5A7P029_STRAF</name>
<proteinExistence type="predicted"/>
<feature type="compositionally biased region" description="Low complexity" evidence="1">
    <location>
        <begin position="150"/>
        <end position="166"/>
    </location>
</feature>
<accession>A0A5A7P029</accession>
<feature type="region of interest" description="Disordered" evidence="1">
    <location>
        <begin position="1"/>
        <end position="22"/>
    </location>
</feature>
<evidence type="ECO:0000313" key="2">
    <source>
        <dbReference type="EMBL" id="GER25878.1"/>
    </source>
</evidence>
<dbReference type="AlphaFoldDB" id="A0A5A7P029"/>
<gene>
    <name evidence="2" type="ORF">STAS_01491</name>
</gene>
<dbReference type="Proteomes" id="UP000325081">
    <property type="component" value="Unassembled WGS sequence"/>
</dbReference>
<feature type="region of interest" description="Disordered" evidence="1">
    <location>
        <begin position="140"/>
        <end position="166"/>
    </location>
</feature>
<organism evidence="2 3">
    <name type="scientific">Striga asiatica</name>
    <name type="common">Asiatic witchweed</name>
    <name type="synonym">Buchnera asiatica</name>
    <dbReference type="NCBI Taxonomy" id="4170"/>
    <lineage>
        <taxon>Eukaryota</taxon>
        <taxon>Viridiplantae</taxon>
        <taxon>Streptophyta</taxon>
        <taxon>Embryophyta</taxon>
        <taxon>Tracheophyta</taxon>
        <taxon>Spermatophyta</taxon>
        <taxon>Magnoliopsida</taxon>
        <taxon>eudicotyledons</taxon>
        <taxon>Gunneridae</taxon>
        <taxon>Pentapetalae</taxon>
        <taxon>asterids</taxon>
        <taxon>lamiids</taxon>
        <taxon>Lamiales</taxon>
        <taxon>Orobanchaceae</taxon>
        <taxon>Buchnereae</taxon>
        <taxon>Striga</taxon>
    </lineage>
</organism>
<sequence length="166" mass="17643">MSTGDLSDLLAPKPEKGTAAGSLTRRPLAEFDCGETPLDLINIFQTIRNTSVCSTLQLRLIEFDLPHFFASSAAAAALGGSVATPPSMQLRHLLSTHPSTSWSPWDPRCRPPHSRAIIPATTPSMVMTASTTTRVSIEWGVEERPPDSASITTTGGDPTSGGSWLV</sequence>
<protein>
    <submittedName>
        <fullName evidence="2">Uncharacterized protein</fullName>
    </submittedName>
</protein>
<dbReference type="EMBL" id="BKCP01000558">
    <property type="protein sequence ID" value="GER25878.1"/>
    <property type="molecule type" value="Genomic_DNA"/>
</dbReference>
<evidence type="ECO:0000256" key="1">
    <source>
        <dbReference type="SAM" id="MobiDB-lite"/>
    </source>
</evidence>
<dbReference type="OrthoDB" id="1748756at2759"/>
<reference evidence="3" key="1">
    <citation type="journal article" date="2019" name="Curr. Biol.">
        <title>Genome Sequence of Striga asiatica Provides Insight into the Evolution of Plant Parasitism.</title>
        <authorList>
            <person name="Yoshida S."/>
            <person name="Kim S."/>
            <person name="Wafula E.K."/>
            <person name="Tanskanen J."/>
            <person name="Kim Y.M."/>
            <person name="Honaas L."/>
            <person name="Yang Z."/>
            <person name="Spallek T."/>
            <person name="Conn C.E."/>
            <person name="Ichihashi Y."/>
            <person name="Cheong K."/>
            <person name="Cui S."/>
            <person name="Der J.P."/>
            <person name="Gundlach H."/>
            <person name="Jiao Y."/>
            <person name="Hori C."/>
            <person name="Ishida J.K."/>
            <person name="Kasahara H."/>
            <person name="Kiba T."/>
            <person name="Kim M.S."/>
            <person name="Koo N."/>
            <person name="Laohavisit A."/>
            <person name="Lee Y.H."/>
            <person name="Lumba S."/>
            <person name="McCourt P."/>
            <person name="Mortimer J.C."/>
            <person name="Mutuku J.M."/>
            <person name="Nomura T."/>
            <person name="Sasaki-Sekimoto Y."/>
            <person name="Seto Y."/>
            <person name="Wang Y."/>
            <person name="Wakatake T."/>
            <person name="Sakakibara H."/>
            <person name="Demura T."/>
            <person name="Yamaguchi S."/>
            <person name="Yoneyama K."/>
            <person name="Manabe R.I."/>
            <person name="Nelson D.C."/>
            <person name="Schulman A.H."/>
            <person name="Timko M.P."/>
            <person name="dePamphilis C.W."/>
            <person name="Choi D."/>
            <person name="Shirasu K."/>
        </authorList>
    </citation>
    <scope>NUCLEOTIDE SEQUENCE [LARGE SCALE GENOMIC DNA]</scope>
    <source>
        <strain evidence="3">cv. UVA1</strain>
    </source>
</reference>
<comment type="caution">
    <text evidence="2">The sequence shown here is derived from an EMBL/GenBank/DDBJ whole genome shotgun (WGS) entry which is preliminary data.</text>
</comment>
<keyword evidence="3" id="KW-1185">Reference proteome</keyword>
<evidence type="ECO:0000313" key="3">
    <source>
        <dbReference type="Proteomes" id="UP000325081"/>
    </source>
</evidence>